<accession>A0A0P6K0Y5</accession>
<protein>
    <submittedName>
        <fullName evidence="2">Uncharacterized protein</fullName>
    </submittedName>
</protein>
<evidence type="ECO:0000313" key="2">
    <source>
        <dbReference type="EMBL" id="JAN95393.1"/>
    </source>
</evidence>
<dbReference type="EMBL" id="GDUN01000526">
    <property type="protein sequence ID" value="JAN95393.1"/>
    <property type="molecule type" value="mRNA"/>
</dbReference>
<feature type="compositionally biased region" description="Polar residues" evidence="1">
    <location>
        <begin position="169"/>
        <end position="182"/>
    </location>
</feature>
<name>A0A0P6K0Y5_AEDAE</name>
<dbReference type="InterPro" id="IPR035979">
    <property type="entry name" value="RBD_domain_sf"/>
</dbReference>
<dbReference type="VEuPathDB" id="VectorBase:AAEL023677"/>
<organism evidence="2">
    <name type="scientific">Aedes aegypti</name>
    <name type="common">Yellowfever mosquito</name>
    <name type="synonym">Culex aegypti</name>
    <dbReference type="NCBI Taxonomy" id="7159"/>
    <lineage>
        <taxon>Eukaryota</taxon>
        <taxon>Metazoa</taxon>
        <taxon>Ecdysozoa</taxon>
        <taxon>Arthropoda</taxon>
        <taxon>Hexapoda</taxon>
        <taxon>Insecta</taxon>
        <taxon>Pterygota</taxon>
        <taxon>Neoptera</taxon>
        <taxon>Endopterygota</taxon>
        <taxon>Diptera</taxon>
        <taxon>Nematocera</taxon>
        <taxon>Culicoidea</taxon>
        <taxon>Culicidae</taxon>
        <taxon>Culicinae</taxon>
        <taxon>Aedini</taxon>
        <taxon>Aedes</taxon>
        <taxon>Stegomyia</taxon>
    </lineage>
</organism>
<dbReference type="AlphaFoldDB" id="A0A0P6K0Y5"/>
<feature type="region of interest" description="Disordered" evidence="1">
    <location>
        <begin position="165"/>
        <end position="270"/>
    </location>
</feature>
<dbReference type="GO" id="GO:0003676">
    <property type="term" value="F:nucleic acid binding"/>
    <property type="evidence" value="ECO:0007669"/>
    <property type="project" value="InterPro"/>
</dbReference>
<dbReference type="SUPFAM" id="SSF54928">
    <property type="entry name" value="RNA-binding domain, RBD"/>
    <property type="match status" value="1"/>
</dbReference>
<reference evidence="2" key="1">
    <citation type="journal article" date="2016" name="PLoS ONE">
        <title>A Deep Insight into the Sialome of Male and Female Aedes aegypti Mosquitoes.</title>
        <authorList>
            <person name="Ribeiro J.M."/>
            <person name="Martin-Martin I."/>
            <person name="Arca B."/>
            <person name="Calvo E."/>
        </authorList>
    </citation>
    <scope>NUCLEOTIDE SEQUENCE</scope>
    <source>
        <strain evidence="2">Liverpool</strain>
        <tissue evidence="2">Salivary glands</tissue>
    </source>
</reference>
<proteinExistence type="evidence at transcript level"/>
<evidence type="ECO:0000256" key="1">
    <source>
        <dbReference type="SAM" id="MobiDB-lite"/>
    </source>
</evidence>
<sequence length="292" mass="33333">MSSHRRNTLVVDFSVLPRRPGMSQVEEFIKDILKIDMADVKNIQIHNLKSCVYMEMNDPGIAPRLQKQHYLRHWFNHEGINYHIPVYVDGPTTTLRIHDLPPQMSNTVIMDHMQQYGRVLSIHNEVWKKFFPGVPNGVRVVKMKVEKPVPSHIVIDNQTTLVTHPKACEQSSLNDKQKQLPTPRSAEKQQSRNEDNQCGIVDLLPDQSDTSGSESDDDTAESNNKKADVHRSESENQAEIDLECGKRRLSTGTSSGSKEENEPKRSCALNGNIDDAEWKVHYTRSKKKNMKL</sequence>
<feature type="compositionally biased region" description="Basic and acidic residues" evidence="1">
    <location>
        <begin position="185"/>
        <end position="195"/>
    </location>
</feature>
<feature type="compositionally biased region" description="Basic and acidic residues" evidence="1">
    <location>
        <begin position="223"/>
        <end position="234"/>
    </location>
</feature>